<feature type="region of interest" description="Disordered" evidence="1">
    <location>
        <begin position="27"/>
        <end position="61"/>
    </location>
</feature>
<dbReference type="RefSeq" id="WP_203931846.1">
    <property type="nucleotide sequence ID" value="NZ_BOPH01000094.1"/>
</dbReference>
<sequence>MRTATKLGLYGVGLVVAFTGAVGAGRLAGPSEEPPPASHADSGGHADTGGHDEGAGAKVPGGLQVSEAGYRLVPETAGLPAASAAEFRFRIEGPDGATVTAFTPTHEKDLHLIVVRRDLSGFQHVHPTRSPDGVWSMPLTLADPGQYRVFADFQPAGRDEGLTLGVDVPVAGEYRARPLPPAARTATVDGYTVELTGDLAPGSSSKLTLTVTKDGRPVTDLQPYLGAFGHLVALRDGDLAYLHVHPEESPQAGPDITFHTEVPSAGAYRLYLDFQHAGKVRTAEFTALAGKVELPKAPTAPGHDDTPHTHG</sequence>
<organism evidence="2 3">
    <name type="scientific">Virgisporangium ochraceum</name>
    <dbReference type="NCBI Taxonomy" id="65505"/>
    <lineage>
        <taxon>Bacteria</taxon>
        <taxon>Bacillati</taxon>
        <taxon>Actinomycetota</taxon>
        <taxon>Actinomycetes</taxon>
        <taxon>Micromonosporales</taxon>
        <taxon>Micromonosporaceae</taxon>
        <taxon>Virgisporangium</taxon>
    </lineage>
</organism>
<feature type="compositionally biased region" description="Basic and acidic residues" evidence="1">
    <location>
        <begin position="42"/>
        <end position="55"/>
    </location>
</feature>
<proteinExistence type="predicted"/>
<evidence type="ECO:0000313" key="3">
    <source>
        <dbReference type="Proteomes" id="UP000635606"/>
    </source>
</evidence>
<dbReference type="Proteomes" id="UP000635606">
    <property type="component" value="Unassembled WGS sequence"/>
</dbReference>
<evidence type="ECO:0008006" key="4">
    <source>
        <dbReference type="Google" id="ProtNLM"/>
    </source>
</evidence>
<evidence type="ECO:0000256" key="1">
    <source>
        <dbReference type="SAM" id="MobiDB-lite"/>
    </source>
</evidence>
<gene>
    <name evidence="2" type="ORF">Voc01_069110</name>
</gene>
<accession>A0A8J4EEP8</accession>
<name>A0A8J4EEP8_9ACTN</name>
<dbReference type="AlphaFoldDB" id="A0A8J4EEP8"/>
<reference evidence="2" key="1">
    <citation type="submission" date="2021-01" db="EMBL/GenBank/DDBJ databases">
        <title>Whole genome shotgun sequence of Virgisporangium ochraceum NBRC 16418.</title>
        <authorList>
            <person name="Komaki H."/>
            <person name="Tamura T."/>
        </authorList>
    </citation>
    <scope>NUCLEOTIDE SEQUENCE</scope>
    <source>
        <strain evidence="2">NBRC 16418</strain>
    </source>
</reference>
<keyword evidence="3" id="KW-1185">Reference proteome</keyword>
<dbReference type="EMBL" id="BOPH01000094">
    <property type="protein sequence ID" value="GIJ71994.1"/>
    <property type="molecule type" value="Genomic_DNA"/>
</dbReference>
<evidence type="ECO:0000313" key="2">
    <source>
        <dbReference type="EMBL" id="GIJ71994.1"/>
    </source>
</evidence>
<comment type="caution">
    <text evidence="2">The sequence shown here is derived from an EMBL/GenBank/DDBJ whole genome shotgun (WGS) entry which is preliminary data.</text>
</comment>
<protein>
    <recommendedName>
        <fullName evidence="4">Secreted protein</fullName>
    </recommendedName>
</protein>